<proteinExistence type="predicted"/>
<feature type="non-terminal residue" evidence="2">
    <location>
        <position position="122"/>
    </location>
</feature>
<organism evidence="2">
    <name type="scientific">Darwinula stevensoni</name>
    <dbReference type="NCBI Taxonomy" id="69355"/>
    <lineage>
        <taxon>Eukaryota</taxon>
        <taxon>Metazoa</taxon>
        <taxon>Ecdysozoa</taxon>
        <taxon>Arthropoda</taxon>
        <taxon>Crustacea</taxon>
        <taxon>Oligostraca</taxon>
        <taxon>Ostracoda</taxon>
        <taxon>Podocopa</taxon>
        <taxon>Podocopida</taxon>
        <taxon>Darwinulocopina</taxon>
        <taxon>Darwinuloidea</taxon>
        <taxon>Darwinulidae</taxon>
        <taxon>Darwinula</taxon>
    </lineage>
</organism>
<dbReference type="Gene3D" id="3.40.50.11260">
    <property type="match status" value="1"/>
</dbReference>
<accession>A0A7R9AJK2</accession>
<dbReference type="SUPFAM" id="SSF54211">
    <property type="entry name" value="Ribosomal protein S5 domain 2-like"/>
    <property type="match status" value="1"/>
</dbReference>
<dbReference type="Proteomes" id="UP000677054">
    <property type="component" value="Unassembled WGS sequence"/>
</dbReference>
<reference evidence="2" key="1">
    <citation type="submission" date="2020-11" db="EMBL/GenBank/DDBJ databases">
        <authorList>
            <person name="Tran Van P."/>
        </authorList>
    </citation>
    <scope>NUCLEOTIDE SEQUENCE</scope>
</reference>
<protein>
    <submittedName>
        <fullName evidence="2">Uncharacterized protein</fullName>
    </submittedName>
</protein>
<gene>
    <name evidence="2" type="ORF">DSTB1V02_LOCUS14895</name>
</gene>
<evidence type="ECO:0000313" key="3">
    <source>
        <dbReference type="Proteomes" id="UP000677054"/>
    </source>
</evidence>
<keyword evidence="3" id="KW-1185">Reference proteome</keyword>
<sequence length="122" mass="14092">MISDEKFNEKAMGFALLKNLDGVHSTLEEYKEKVKATQTDKHNKLIYLYANDPKAQHSYIKAAKDYGYDVLEMDTIIDNHFMQHIEYKGNEVTFVRVDSDTPDNLVQKDETKESVLSQADQD</sequence>
<name>A0A7R9AJK2_9CRUS</name>
<dbReference type="AlphaFoldDB" id="A0A7R9AJK2"/>
<dbReference type="OrthoDB" id="10047400at2759"/>
<dbReference type="EMBL" id="LR917879">
    <property type="protein sequence ID" value="CAD7255150.1"/>
    <property type="molecule type" value="Genomic_DNA"/>
</dbReference>
<evidence type="ECO:0000256" key="1">
    <source>
        <dbReference type="SAM" id="MobiDB-lite"/>
    </source>
</evidence>
<dbReference type="EMBL" id="CAJPEV010018361">
    <property type="protein sequence ID" value="CAG0907663.1"/>
    <property type="molecule type" value="Genomic_DNA"/>
</dbReference>
<feature type="region of interest" description="Disordered" evidence="1">
    <location>
        <begin position="102"/>
        <end position="122"/>
    </location>
</feature>
<evidence type="ECO:0000313" key="2">
    <source>
        <dbReference type="EMBL" id="CAD7255150.1"/>
    </source>
</evidence>
<dbReference type="InterPro" id="IPR020568">
    <property type="entry name" value="Ribosomal_Su5_D2-typ_SF"/>
</dbReference>